<dbReference type="EMBL" id="LDAU01000063">
    <property type="protein sequence ID" value="KRX08475.1"/>
    <property type="molecule type" value="Genomic_DNA"/>
</dbReference>
<evidence type="ECO:0000313" key="3">
    <source>
        <dbReference type="Proteomes" id="UP000054937"/>
    </source>
</evidence>
<dbReference type="AlphaFoldDB" id="A0A0V0R1U8"/>
<dbReference type="SUPFAM" id="SSF69304">
    <property type="entry name" value="Tricorn protease N-terminal domain"/>
    <property type="match status" value="1"/>
</dbReference>
<reference evidence="2 3" key="1">
    <citation type="journal article" date="2015" name="Sci. Rep.">
        <title>Genome of the facultative scuticociliatosis pathogen Pseudocohnilembus persalinus provides insight into its virulence through horizontal gene transfer.</title>
        <authorList>
            <person name="Xiong J."/>
            <person name="Wang G."/>
            <person name="Cheng J."/>
            <person name="Tian M."/>
            <person name="Pan X."/>
            <person name="Warren A."/>
            <person name="Jiang C."/>
            <person name="Yuan D."/>
            <person name="Miao W."/>
        </authorList>
    </citation>
    <scope>NUCLEOTIDE SEQUENCE [LARGE SCALE GENOMIC DNA]</scope>
    <source>
        <strain evidence="2">36N120E</strain>
    </source>
</reference>
<gene>
    <name evidence="2" type="ORF">PPERSA_12956</name>
</gene>
<protein>
    <submittedName>
        <fullName evidence="2">Uncharacterized protein</fullName>
    </submittedName>
</protein>
<dbReference type="InParanoid" id="A0A0V0R1U8"/>
<organism evidence="2 3">
    <name type="scientific">Pseudocohnilembus persalinus</name>
    <name type="common">Ciliate</name>
    <dbReference type="NCBI Taxonomy" id="266149"/>
    <lineage>
        <taxon>Eukaryota</taxon>
        <taxon>Sar</taxon>
        <taxon>Alveolata</taxon>
        <taxon>Ciliophora</taxon>
        <taxon>Intramacronucleata</taxon>
        <taxon>Oligohymenophorea</taxon>
        <taxon>Scuticociliatia</taxon>
        <taxon>Philasterida</taxon>
        <taxon>Pseudocohnilembidae</taxon>
        <taxon>Pseudocohnilembus</taxon>
    </lineage>
</organism>
<dbReference type="Proteomes" id="UP000054937">
    <property type="component" value="Unassembled WGS sequence"/>
</dbReference>
<feature type="compositionally biased region" description="Acidic residues" evidence="1">
    <location>
        <begin position="346"/>
        <end position="378"/>
    </location>
</feature>
<name>A0A0V0R1U8_PSEPJ</name>
<sequence length="404" mass="45183">MIMHDGEMLSQRVYDHQTGHISVCRTNVEDEYFYVLGSNNLTFGFINARTGEVSRVDKAQLNSASGYSNPICALAGDKMYVLHNYGTPEWNTAVFVVDLSNKFSYTSSDVLTLDRGSVQTFKYSISGYDDGHAIVYAEKSNGSNELYQYIFDNTGDNYQQVKVENGLLSDINGQTKFAAHQDLKSNLSTILYGNTSKLQIFTYDSEGEEVCFKTLKNDDIKAFYKIEFGYIDSNTIVVGNTVSEERVFFLIDPQSCELKSKKVYSTGKVYGYFFPVLSENQEASLFLTTADSYEEKLKYTKLALGVVETEGCEDIQVFECLACDGESEFEYILNEQGLCEATANIEDEEDDDDKIDDDNNNNDDDDNDDVDDKEDDDDKSGSVDASIVKASFVVLAGLVSFVLI</sequence>
<evidence type="ECO:0000256" key="1">
    <source>
        <dbReference type="SAM" id="MobiDB-lite"/>
    </source>
</evidence>
<accession>A0A0V0R1U8</accession>
<evidence type="ECO:0000313" key="2">
    <source>
        <dbReference type="EMBL" id="KRX08475.1"/>
    </source>
</evidence>
<comment type="caution">
    <text evidence="2">The sequence shown here is derived from an EMBL/GenBank/DDBJ whole genome shotgun (WGS) entry which is preliminary data.</text>
</comment>
<feature type="region of interest" description="Disordered" evidence="1">
    <location>
        <begin position="346"/>
        <end position="382"/>
    </location>
</feature>
<proteinExistence type="predicted"/>
<keyword evidence="3" id="KW-1185">Reference proteome</keyword>